<protein>
    <recommendedName>
        <fullName evidence="1">DUF6250 domain-containing protein</fullName>
    </recommendedName>
</protein>
<keyword evidence="3" id="KW-1185">Reference proteome</keyword>
<feature type="domain" description="DUF6250" evidence="1">
    <location>
        <begin position="63"/>
        <end position="223"/>
    </location>
</feature>
<dbReference type="RefSeq" id="WP_189517535.1">
    <property type="nucleotide sequence ID" value="NZ_BMXG01000038.1"/>
</dbReference>
<comment type="caution">
    <text evidence="2">The sequence shown here is derived from an EMBL/GenBank/DDBJ whole genome shotgun (WGS) entry which is preliminary data.</text>
</comment>
<accession>A0A8J3DE93</accession>
<evidence type="ECO:0000313" key="3">
    <source>
        <dbReference type="Proteomes" id="UP000642829"/>
    </source>
</evidence>
<dbReference type="EMBL" id="BMXG01000038">
    <property type="protein sequence ID" value="GHC13809.1"/>
    <property type="molecule type" value="Genomic_DNA"/>
</dbReference>
<organism evidence="2 3">
    <name type="scientific">Cerasicoccus arenae</name>
    <dbReference type="NCBI Taxonomy" id="424488"/>
    <lineage>
        <taxon>Bacteria</taxon>
        <taxon>Pseudomonadati</taxon>
        <taxon>Verrucomicrobiota</taxon>
        <taxon>Opitutia</taxon>
        <taxon>Puniceicoccales</taxon>
        <taxon>Cerasicoccaceae</taxon>
        <taxon>Cerasicoccus</taxon>
    </lineage>
</organism>
<dbReference type="Proteomes" id="UP000642829">
    <property type="component" value="Unassembled WGS sequence"/>
</dbReference>
<evidence type="ECO:0000313" key="2">
    <source>
        <dbReference type="EMBL" id="GHC13809.1"/>
    </source>
</evidence>
<evidence type="ECO:0000259" key="1">
    <source>
        <dbReference type="Pfam" id="PF19763"/>
    </source>
</evidence>
<gene>
    <name evidence="2" type="ORF">GCM10007047_33900</name>
</gene>
<name>A0A8J3DE93_9BACT</name>
<reference evidence="2" key="2">
    <citation type="submission" date="2020-09" db="EMBL/GenBank/DDBJ databases">
        <authorList>
            <person name="Sun Q."/>
            <person name="Kim S."/>
        </authorList>
    </citation>
    <scope>NUCLEOTIDE SEQUENCE</scope>
    <source>
        <strain evidence="2">KCTC 12870</strain>
    </source>
</reference>
<proteinExistence type="predicted"/>
<reference evidence="2" key="1">
    <citation type="journal article" date="2014" name="Int. J. Syst. Evol. Microbiol.">
        <title>Complete genome sequence of Corynebacterium casei LMG S-19264T (=DSM 44701T), isolated from a smear-ripened cheese.</title>
        <authorList>
            <consortium name="US DOE Joint Genome Institute (JGI-PGF)"/>
            <person name="Walter F."/>
            <person name="Albersmeier A."/>
            <person name="Kalinowski J."/>
            <person name="Ruckert C."/>
        </authorList>
    </citation>
    <scope>NUCLEOTIDE SEQUENCE</scope>
    <source>
        <strain evidence="2">KCTC 12870</strain>
    </source>
</reference>
<sequence>MKRILPTICVSTFITLPLQLTYAHDLAPAMRHFKEQFTQDLSHWTIEQQPNGKTGIQEGQLVINDDAGATVWFHERLHSPLRIRFQVQVASSGRISDINMFWMARDPSTPENLFHDSHTRNGRFNSYRGLETYYASIGGNDNQTTRFRRYDGLGNRPLRPEHDLRIETGWIQPDTPILIELTAVHGKVQVFRDGALIFEFDDSEFLASGWFGIRTVNSHLKVDFVEIVSVAFPASGKANYPR</sequence>
<dbReference type="Gene3D" id="2.60.120.200">
    <property type="match status" value="1"/>
</dbReference>
<dbReference type="InterPro" id="IPR046217">
    <property type="entry name" value="DUF6250"/>
</dbReference>
<dbReference type="AlphaFoldDB" id="A0A8J3DE93"/>
<dbReference type="Pfam" id="PF19763">
    <property type="entry name" value="DUF6250"/>
    <property type="match status" value="1"/>
</dbReference>